<dbReference type="GO" id="GO:0005975">
    <property type="term" value="P:carbohydrate metabolic process"/>
    <property type="evidence" value="ECO:0007669"/>
    <property type="project" value="InterPro"/>
</dbReference>
<dbReference type="EMBL" id="BONQ01000048">
    <property type="protein sequence ID" value="GIG45021.1"/>
    <property type="molecule type" value="Genomic_DNA"/>
</dbReference>
<gene>
    <name evidence="1" type="ORF">Dsi01nite_030620</name>
</gene>
<dbReference type="RefSeq" id="WP_203846827.1">
    <property type="nucleotide sequence ID" value="NZ_BAAAVW010000009.1"/>
</dbReference>
<proteinExistence type="predicted"/>
<accession>A0A919PKR2</accession>
<dbReference type="SUPFAM" id="SSF48208">
    <property type="entry name" value="Six-hairpin glycosidases"/>
    <property type="match status" value="1"/>
</dbReference>
<dbReference type="Proteomes" id="UP000660611">
    <property type="component" value="Unassembled WGS sequence"/>
</dbReference>
<organism evidence="1 2">
    <name type="scientific">Dactylosporangium siamense</name>
    <dbReference type="NCBI Taxonomy" id="685454"/>
    <lineage>
        <taxon>Bacteria</taxon>
        <taxon>Bacillati</taxon>
        <taxon>Actinomycetota</taxon>
        <taxon>Actinomycetes</taxon>
        <taxon>Micromonosporales</taxon>
        <taxon>Micromonosporaceae</taxon>
        <taxon>Dactylosporangium</taxon>
    </lineage>
</organism>
<comment type="caution">
    <text evidence="1">The sequence shown here is derived from an EMBL/GenBank/DDBJ whole genome shotgun (WGS) entry which is preliminary data.</text>
</comment>
<dbReference type="InterPro" id="IPR012341">
    <property type="entry name" value="6hp_glycosidase-like_sf"/>
</dbReference>
<dbReference type="Gene3D" id="1.50.10.10">
    <property type="match status" value="1"/>
</dbReference>
<dbReference type="InterPro" id="IPR008928">
    <property type="entry name" value="6-hairpin_glycosidase_sf"/>
</dbReference>
<evidence type="ECO:0000313" key="2">
    <source>
        <dbReference type="Proteomes" id="UP000660611"/>
    </source>
</evidence>
<sequence>MKLLEHIRATPNRGAAHIFLGSPLSDGCDKTVAEPGGTFSPGVWTCGISIWVEVDGQRYTPDLLDPDDIACVFTAPVLHSTWPAGPVRVSTALGTLSGPGAEGTDFLAIELSAPAAVHLVVRGEGPAGGTLTAVSWDGRHLHLDGGRRVRPAAPPDGVTIDGDVAVLTWSSTADAGAVVEHAFTDRPLGDLEPLRRAHATTTVHDGLATARERWSGELPARVFAPDPAVAHAWQASAHHLLAQAECGVPRIGAVDYPVLWMRDTVIAVHALDLIGRADLARTACEHLAPVVFSGGFGAESDGPGQGIWVLVEHAVRTADLAWLRRQYPHILERIGWLDRMRTATGPIRALAHNRMPRYLGSPALNVVCLPATDGLIRGRMDWHRPDFYLNCWAVAGYRRAAQAAALLGEHRDAGLWRTTADRLDEAIAEHLLPAYGNERDPIVTPYPTGALAGHGDRLRKAFEEWFRAHRLDHDGGRRPERLWTYFEAAQAHNALRLGLVEEAWASLGPMLRDGGTWQLGAHDEGEPGGNESLPFTGRQGAGWLSAEHGRAGNMPHVWTAAELLGALRTVFVDDDGDVLVLGAGVPESWRRPGARFGATDLPTRWGPITFTVTADQHGQWTADVRTGPLWRLATHLQGR</sequence>
<keyword evidence="2" id="KW-1185">Reference proteome</keyword>
<name>A0A919PKR2_9ACTN</name>
<reference evidence="1" key="1">
    <citation type="submission" date="2021-01" db="EMBL/GenBank/DDBJ databases">
        <title>Whole genome shotgun sequence of Dactylosporangium siamense NBRC 106093.</title>
        <authorList>
            <person name="Komaki H."/>
            <person name="Tamura T."/>
        </authorList>
    </citation>
    <scope>NUCLEOTIDE SEQUENCE</scope>
    <source>
        <strain evidence="1">NBRC 106093</strain>
    </source>
</reference>
<protein>
    <submittedName>
        <fullName evidence="1">Uncharacterized protein</fullName>
    </submittedName>
</protein>
<evidence type="ECO:0000313" key="1">
    <source>
        <dbReference type="EMBL" id="GIG45021.1"/>
    </source>
</evidence>
<dbReference type="AlphaFoldDB" id="A0A919PKR2"/>